<dbReference type="InterPro" id="IPR027469">
    <property type="entry name" value="Cation_efflux_TMD_sf"/>
</dbReference>
<keyword evidence="5 6" id="KW-0472">Membrane</keyword>
<dbReference type="AlphaFoldDB" id="A0A0F9TQ92"/>
<evidence type="ECO:0000256" key="1">
    <source>
        <dbReference type="ARBA" id="ARBA00004141"/>
    </source>
</evidence>
<feature type="transmembrane region" description="Helical" evidence="6">
    <location>
        <begin position="21"/>
        <end position="42"/>
    </location>
</feature>
<reference evidence="8" key="1">
    <citation type="journal article" date="2015" name="Nature">
        <title>Complex archaea that bridge the gap between prokaryotes and eukaryotes.</title>
        <authorList>
            <person name="Spang A."/>
            <person name="Saw J.H."/>
            <person name="Jorgensen S.L."/>
            <person name="Zaremba-Niedzwiedzka K."/>
            <person name="Martijn J."/>
            <person name="Lind A.E."/>
            <person name="van Eijk R."/>
            <person name="Schleper C."/>
            <person name="Guy L."/>
            <person name="Ettema T.J."/>
        </authorList>
    </citation>
    <scope>NUCLEOTIDE SEQUENCE</scope>
</reference>
<evidence type="ECO:0000259" key="7">
    <source>
        <dbReference type="Pfam" id="PF01545"/>
    </source>
</evidence>
<dbReference type="InterPro" id="IPR050291">
    <property type="entry name" value="CDF_Transporter"/>
</dbReference>
<dbReference type="InterPro" id="IPR058533">
    <property type="entry name" value="Cation_efflux_TM"/>
</dbReference>
<dbReference type="PANTHER" id="PTHR43840">
    <property type="entry name" value="MITOCHONDRIAL METAL TRANSPORTER 1-RELATED"/>
    <property type="match status" value="1"/>
</dbReference>
<accession>A0A0F9TQ92</accession>
<keyword evidence="4 6" id="KW-1133">Transmembrane helix</keyword>
<evidence type="ECO:0000256" key="3">
    <source>
        <dbReference type="ARBA" id="ARBA00022692"/>
    </source>
</evidence>
<dbReference type="Pfam" id="PF01545">
    <property type="entry name" value="Cation_efflux"/>
    <property type="match status" value="1"/>
</dbReference>
<name>A0A0F9TQ92_9ZZZZ</name>
<comment type="subcellular location">
    <subcellularLocation>
        <location evidence="1">Membrane</location>
        <topology evidence="1">Multi-pass membrane protein</topology>
    </subcellularLocation>
</comment>
<proteinExistence type="predicted"/>
<comment type="caution">
    <text evidence="8">The sequence shown here is derived from an EMBL/GenBank/DDBJ whole genome shotgun (WGS) entry which is preliminary data.</text>
</comment>
<feature type="domain" description="Cation efflux protein transmembrane" evidence="7">
    <location>
        <begin position="30"/>
        <end position="225"/>
    </location>
</feature>
<dbReference type="SUPFAM" id="SSF161111">
    <property type="entry name" value="Cation efflux protein transmembrane domain-like"/>
    <property type="match status" value="1"/>
</dbReference>
<dbReference type="PANTHER" id="PTHR43840:SF15">
    <property type="entry name" value="MITOCHONDRIAL METAL TRANSPORTER 1-RELATED"/>
    <property type="match status" value="1"/>
</dbReference>
<evidence type="ECO:0000256" key="6">
    <source>
        <dbReference type="SAM" id="Phobius"/>
    </source>
</evidence>
<dbReference type="EMBL" id="LAZR01000188">
    <property type="protein sequence ID" value="KKN83235.1"/>
    <property type="molecule type" value="Genomic_DNA"/>
</dbReference>
<evidence type="ECO:0000256" key="2">
    <source>
        <dbReference type="ARBA" id="ARBA00022448"/>
    </source>
</evidence>
<dbReference type="GO" id="GO:0016020">
    <property type="term" value="C:membrane"/>
    <property type="evidence" value="ECO:0007669"/>
    <property type="project" value="UniProtKB-SubCell"/>
</dbReference>
<feature type="transmembrane region" description="Helical" evidence="6">
    <location>
        <begin position="88"/>
        <end position="106"/>
    </location>
</feature>
<keyword evidence="2" id="KW-0813">Transport</keyword>
<keyword evidence="3 6" id="KW-0812">Transmembrane</keyword>
<feature type="transmembrane region" description="Helical" evidence="6">
    <location>
        <begin position="126"/>
        <end position="145"/>
    </location>
</feature>
<gene>
    <name evidence="8" type="ORF">LCGC14_0301080</name>
</gene>
<evidence type="ECO:0000256" key="5">
    <source>
        <dbReference type="ARBA" id="ARBA00023136"/>
    </source>
</evidence>
<sequence>MNRYPPLPAEILDKIAQARRLEWWTLFWLVTIIVVMFLVMGASQAMQAAWIEDTLSLLPPILFLVAARLERMPPSAKYPFGLHRIGTLAFALSAAALTLMGGYLVYDAAVTLIRQEHPTIGSMELFGTEIWMGWLMVGALVYSIIPPVILGRKKLAIAPDIQDKVLHADADMNAADWKTGVAGILGLIGISMGFWWTDAVAAGLIGLDVLKDGGRNLRISVAELLDGAPRKLGSDEMQDLAHRVKKGVDGAPMVKLREAGRYLHVVIGDDESLLPNPERAKELVGEEDAWRVVTLSVASGKKPL</sequence>
<feature type="transmembrane region" description="Helical" evidence="6">
    <location>
        <begin position="48"/>
        <end position="67"/>
    </location>
</feature>
<protein>
    <recommendedName>
        <fullName evidence="7">Cation efflux protein transmembrane domain-containing protein</fullName>
    </recommendedName>
</protein>
<dbReference type="GO" id="GO:0008324">
    <property type="term" value="F:monoatomic cation transmembrane transporter activity"/>
    <property type="evidence" value="ECO:0007669"/>
    <property type="project" value="InterPro"/>
</dbReference>
<organism evidence="8">
    <name type="scientific">marine sediment metagenome</name>
    <dbReference type="NCBI Taxonomy" id="412755"/>
    <lineage>
        <taxon>unclassified sequences</taxon>
        <taxon>metagenomes</taxon>
        <taxon>ecological metagenomes</taxon>
    </lineage>
</organism>
<evidence type="ECO:0000313" key="8">
    <source>
        <dbReference type="EMBL" id="KKN83235.1"/>
    </source>
</evidence>
<evidence type="ECO:0000256" key="4">
    <source>
        <dbReference type="ARBA" id="ARBA00022989"/>
    </source>
</evidence>
<dbReference type="Gene3D" id="1.20.1510.10">
    <property type="entry name" value="Cation efflux protein transmembrane domain"/>
    <property type="match status" value="1"/>
</dbReference>